<dbReference type="EMBL" id="ACIO01000560">
    <property type="protein sequence ID" value="EFC96394.1"/>
    <property type="molecule type" value="Genomic_DNA"/>
</dbReference>
<feature type="transmembrane region" description="Helical" evidence="1">
    <location>
        <begin position="38"/>
        <end position="64"/>
    </location>
</feature>
<keyword evidence="1" id="KW-0472">Membrane</keyword>
<organism evidence="2 3">
    <name type="scientific">Hungatella hathewayi DSM 13479</name>
    <dbReference type="NCBI Taxonomy" id="566550"/>
    <lineage>
        <taxon>Bacteria</taxon>
        <taxon>Bacillati</taxon>
        <taxon>Bacillota</taxon>
        <taxon>Clostridia</taxon>
        <taxon>Lachnospirales</taxon>
        <taxon>Lachnospiraceae</taxon>
        <taxon>Hungatella</taxon>
    </lineage>
</organism>
<reference evidence="2 3" key="1">
    <citation type="submission" date="2010-01" db="EMBL/GenBank/DDBJ databases">
        <authorList>
            <person name="Weinstock G."/>
            <person name="Sodergren E."/>
            <person name="Clifton S."/>
            <person name="Fulton L."/>
            <person name="Fulton B."/>
            <person name="Courtney L."/>
            <person name="Fronick C."/>
            <person name="Harrison M."/>
            <person name="Strong C."/>
            <person name="Farmer C."/>
            <person name="Delahaunty K."/>
            <person name="Markovic C."/>
            <person name="Hall O."/>
            <person name="Minx P."/>
            <person name="Tomlinson C."/>
            <person name="Mitreva M."/>
            <person name="Nelson J."/>
            <person name="Hou S."/>
            <person name="Wollam A."/>
            <person name="Pepin K.H."/>
            <person name="Johnson M."/>
            <person name="Bhonagiri V."/>
            <person name="Nash W.E."/>
            <person name="Warren W."/>
            <person name="Chinwalla A."/>
            <person name="Mardis E.R."/>
            <person name="Wilson R.K."/>
        </authorList>
    </citation>
    <scope>NUCLEOTIDE SEQUENCE [LARGE SCALE GENOMIC DNA]</scope>
    <source>
        <strain evidence="2 3">DSM 13479</strain>
    </source>
</reference>
<accession>D3AP59</accession>
<keyword evidence="1" id="KW-1133">Transmembrane helix</keyword>
<proteinExistence type="predicted"/>
<dbReference type="Proteomes" id="UP000004968">
    <property type="component" value="Unassembled WGS sequence"/>
</dbReference>
<evidence type="ECO:0000313" key="2">
    <source>
        <dbReference type="EMBL" id="EFC96394.1"/>
    </source>
</evidence>
<name>D3AP59_9FIRM</name>
<evidence type="ECO:0000256" key="1">
    <source>
        <dbReference type="SAM" id="Phobius"/>
    </source>
</evidence>
<keyword evidence="1" id="KW-0812">Transmembrane</keyword>
<comment type="caution">
    <text evidence="2">The sequence shown here is derived from an EMBL/GenBank/DDBJ whole genome shotgun (WGS) entry which is preliminary data.</text>
</comment>
<evidence type="ECO:0000313" key="3">
    <source>
        <dbReference type="Proteomes" id="UP000004968"/>
    </source>
</evidence>
<dbReference type="HOGENOM" id="CLU_2643799_0_0_9"/>
<dbReference type="AlphaFoldDB" id="D3AP59"/>
<feature type="non-terminal residue" evidence="2">
    <location>
        <position position="1"/>
    </location>
</feature>
<protein>
    <submittedName>
        <fullName evidence="2">Uncharacterized protein</fullName>
    </submittedName>
</protein>
<sequence length="76" mass="8869">PCFHRLKQYPQSLYNHAKKPLPFYRSSLINTLILTHNFSFTFCLCIFAVFISSPTYLLSIFTYTMSGRSCKIPKPE</sequence>
<gene>
    <name evidence="2" type="ORF">CLOSTHATH_05411</name>
</gene>